<dbReference type="InterPro" id="IPR016024">
    <property type="entry name" value="ARM-type_fold"/>
</dbReference>
<dbReference type="EMBL" id="AFQF01002950">
    <property type="protein sequence ID" value="EGU77564.1"/>
    <property type="molecule type" value="Genomic_DNA"/>
</dbReference>
<reference evidence="2" key="1">
    <citation type="journal article" date="2012" name="Mol. Plant Microbe Interact.">
        <title>A highly conserved effector in Fusarium oxysporum is required for full virulence on Arabidopsis.</title>
        <authorList>
            <person name="Thatcher L.F."/>
            <person name="Gardiner D.M."/>
            <person name="Kazan K."/>
            <person name="Manners J."/>
        </authorList>
    </citation>
    <scope>NUCLEOTIDE SEQUENCE [LARGE SCALE GENOMIC DNA]</scope>
    <source>
        <strain evidence="2">Fo5176</strain>
    </source>
</reference>
<gene>
    <name evidence="2" type="ORF">FOXB_11925</name>
</gene>
<dbReference type="STRING" id="660025.F9FZU3"/>
<organism evidence="2">
    <name type="scientific">Fusarium oxysporum (strain Fo5176)</name>
    <name type="common">Fusarium vascular wilt</name>
    <dbReference type="NCBI Taxonomy" id="660025"/>
    <lineage>
        <taxon>Eukaryota</taxon>
        <taxon>Fungi</taxon>
        <taxon>Dikarya</taxon>
        <taxon>Ascomycota</taxon>
        <taxon>Pezizomycotina</taxon>
        <taxon>Sordariomycetes</taxon>
        <taxon>Hypocreomycetidae</taxon>
        <taxon>Hypocreales</taxon>
        <taxon>Nectriaceae</taxon>
        <taxon>Fusarium</taxon>
        <taxon>Fusarium oxysporum species complex</taxon>
    </lineage>
</organism>
<protein>
    <recommendedName>
        <fullName evidence="3">HEAT repeat domain-containing protein</fullName>
    </recommendedName>
</protein>
<dbReference type="Gene3D" id="1.25.10.10">
    <property type="entry name" value="Leucine-rich Repeat Variant"/>
    <property type="match status" value="1"/>
</dbReference>
<evidence type="ECO:0008006" key="3">
    <source>
        <dbReference type="Google" id="ProtNLM"/>
    </source>
</evidence>
<dbReference type="OrthoDB" id="3485856at2759"/>
<dbReference type="AlphaFoldDB" id="F9FZU3"/>
<feature type="compositionally biased region" description="Basic and acidic residues" evidence="1">
    <location>
        <begin position="356"/>
        <end position="371"/>
    </location>
</feature>
<dbReference type="InterPro" id="IPR011989">
    <property type="entry name" value="ARM-like"/>
</dbReference>
<accession>F9FZU3</accession>
<name>F9FZU3_FUSOF</name>
<evidence type="ECO:0000256" key="1">
    <source>
        <dbReference type="SAM" id="MobiDB-lite"/>
    </source>
</evidence>
<sequence length="575" mass="65196">MRPFLDMWGRHSANHEFRGQDPSIFGSVSPLIHIGPSAAFQKAKPKRNRTSNSIKPTYQFLLLRPTSQALSSPPSPPATAERPVKEIDIDIVDGDDSDHPLPDPLQRHKLLSETRDVPEFAHFTLDQKQYRKLYTKIEQTFRRFDYEPKRSRLTIRMPSPTHDYFATYFRDEICKELNKIASSRSDEAKPFAENVISALGSRVFLAETDDENGPIKREPDIQFHYPGARYPGIVVEVSYSQDGKDLRRLAQDYILYSNGDIKLVIGVDLNYRGKPSTVSLWRPKFTKSEDGLDLETFEHVHEMPFRSSDGDALNPDQSLTIDIRDFATDELSETWPAATINILFSRLAQNAQDAQQRQKEQEPLRPDDSVKSRRRLIRKRRWSSSSAEELRSEDEAKYSKEEDAVARKPESVLQSLVAVLDDSNQSVRQSAIHILGKPVTLPESVLQSLVALLKDPDWSVRQSATDALGKRAALPERVIKVVVAFLQNSDPDTRYTAAYILREQASLSDTLLYVIIENLDRLDRFTRGVLIEVLGRQPMLPDGPMKAILAHLNDAEGSVRRIVVEALGAQLAFQP</sequence>
<evidence type="ECO:0000313" key="2">
    <source>
        <dbReference type="EMBL" id="EGU77564.1"/>
    </source>
</evidence>
<dbReference type="Pfam" id="PF13646">
    <property type="entry name" value="HEAT_2"/>
    <property type="match status" value="1"/>
</dbReference>
<comment type="caution">
    <text evidence="2">The sequence shown here is derived from an EMBL/GenBank/DDBJ whole genome shotgun (WGS) entry which is preliminary data.</text>
</comment>
<proteinExistence type="predicted"/>
<dbReference type="SUPFAM" id="SSF48371">
    <property type="entry name" value="ARM repeat"/>
    <property type="match status" value="1"/>
</dbReference>
<feature type="region of interest" description="Disordered" evidence="1">
    <location>
        <begin position="353"/>
        <end position="372"/>
    </location>
</feature>